<feature type="region of interest" description="Disordered" evidence="6">
    <location>
        <begin position="1"/>
        <end position="144"/>
    </location>
</feature>
<evidence type="ECO:0000259" key="7">
    <source>
        <dbReference type="SMART" id="SM01370"/>
    </source>
</evidence>
<feature type="region of interest" description="Disordered" evidence="6">
    <location>
        <begin position="379"/>
        <end position="510"/>
    </location>
</feature>
<protein>
    <recommendedName>
        <fullName evidence="7">TAFII55 protein conserved region domain-containing protein</fullName>
    </recommendedName>
</protein>
<dbReference type="GO" id="GO:0016251">
    <property type="term" value="F:RNA polymerase II general transcription initiation factor activity"/>
    <property type="evidence" value="ECO:0007669"/>
    <property type="project" value="TreeGrafter"/>
</dbReference>
<evidence type="ECO:0000256" key="1">
    <source>
        <dbReference type="ARBA" id="ARBA00004123"/>
    </source>
</evidence>
<evidence type="ECO:0000256" key="3">
    <source>
        <dbReference type="ARBA" id="ARBA00023015"/>
    </source>
</evidence>
<evidence type="ECO:0000313" key="9">
    <source>
        <dbReference type="Proteomes" id="UP000044602"/>
    </source>
</evidence>
<feature type="compositionally biased region" description="Pro residues" evidence="6">
    <location>
        <begin position="1"/>
        <end position="10"/>
    </location>
</feature>
<organism evidence="8 9">
    <name type="scientific">Verticillium longisporum</name>
    <name type="common">Verticillium dahliae var. longisporum</name>
    <dbReference type="NCBI Taxonomy" id="100787"/>
    <lineage>
        <taxon>Eukaryota</taxon>
        <taxon>Fungi</taxon>
        <taxon>Dikarya</taxon>
        <taxon>Ascomycota</taxon>
        <taxon>Pezizomycotina</taxon>
        <taxon>Sordariomycetes</taxon>
        <taxon>Hypocreomycetidae</taxon>
        <taxon>Glomerellales</taxon>
        <taxon>Plectosphaerellaceae</taxon>
        <taxon>Verticillium</taxon>
    </lineage>
</organism>
<comment type="similarity">
    <text evidence="2">Belongs to the TAF7 family.</text>
</comment>
<dbReference type="GO" id="GO:0051123">
    <property type="term" value="P:RNA polymerase II preinitiation complex assembly"/>
    <property type="evidence" value="ECO:0007669"/>
    <property type="project" value="TreeGrafter"/>
</dbReference>
<evidence type="ECO:0000256" key="4">
    <source>
        <dbReference type="ARBA" id="ARBA00023163"/>
    </source>
</evidence>
<feature type="compositionally biased region" description="Low complexity" evidence="6">
    <location>
        <begin position="47"/>
        <end position="66"/>
    </location>
</feature>
<feature type="compositionally biased region" description="Acidic residues" evidence="6">
    <location>
        <begin position="424"/>
        <end position="450"/>
    </location>
</feature>
<reference evidence="8 9" key="1">
    <citation type="submission" date="2015-05" db="EMBL/GenBank/DDBJ databases">
        <authorList>
            <person name="Wang D.B."/>
            <person name="Wang M."/>
        </authorList>
    </citation>
    <scope>NUCLEOTIDE SEQUENCE [LARGE SCALE GENOMIC DNA]</scope>
    <source>
        <strain evidence="8">VL1</strain>
    </source>
</reference>
<dbReference type="AlphaFoldDB" id="A0A0G4LTB5"/>
<evidence type="ECO:0000256" key="5">
    <source>
        <dbReference type="ARBA" id="ARBA00023242"/>
    </source>
</evidence>
<feature type="compositionally biased region" description="Polar residues" evidence="6">
    <location>
        <begin position="19"/>
        <end position="36"/>
    </location>
</feature>
<proteinExistence type="inferred from homology"/>
<feature type="region of interest" description="Disordered" evidence="6">
    <location>
        <begin position="549"/>
        <end position="568"/>
    </location>
</feature>
<keyword evidence="3" id="KW-0805">Transcription regulation</keyword>
<feature type="compositionally biased region" description="Acidic residues" evidence="6">
    <location>
        <begin position="389"/>
        <end position="409"/>
    </location>
</feature>
<dbReference type="Proteomes" id="UP000044602">
    <property type="component" value="Unassembled WGS sequence"/>
</dbReference>
<evidence type="ECO:0000256" key="6">
    <source>
        <dbReference type="SAM" id="MobiDB-lite"/>
    </source>
</evidence>
<feature type="compositionally biased region" description="Acidic residues" evidence="6">
    <location>
        <begin position="559"/>
        <end position="568"/>
    </location>
</feature>
<dbReference type="CDD" id="cd08047">
    <property type="entry name" value="TAF7"/>
    <property type="match status" value="1"/>
</dbReference>
<feature type="domain" description="TAFII55 protein conserved region" evidence="7">
    <location>
        <begin position="151"/>
        <end position="312"/>
    </location>
</feature>
<feature type="compositionally biased region" description="Acidic residues" evidence="6">
    <location>
        <begin position="327"/>
        <end position="342"/>
    </location>
</feature>
<dbReference type="GO" id="GO:0005669">
    <property type="term" value="C:transcription factor TFIID complex"/>
    <property type="evidence" value="ECO:0007669"/>
    <property type="project" value="InterPro"/>
</dbReference>
<keyword evidence="4" id="KW-0804">Transcription</keyword>
<gene>
    <name evidence="8" type="ORF">BN1708_014184</name>
</gene>
<feature type="region of interest" description="Disordered" evidence="6">
    <location>
        <begin position="317"/>
        <end position="342"/>
    </location>
</feature>
<feature type="compositionally biased region" description="Basic and acidic residues" evidence="6">
    <location>
        <begin position="379"/>
        <end position="388"/>
    </location>
</feature>
<feature type="compositionally biased region" description="Polar residues" evidence="6">
    <location>
        <begin position="109"/>
        <end position="120"/>
    </location>
</feature>
<dbReference type="STRING" id="100787.A0A0G4LTB5"/>
<dbReference type="SMART" id="SM01370">
    <property type="entry name" value="TAFII55_N"/>
    <property type="match status" value="1"/>
</dbReference>
<dbReference type="InterPro" id="IPR006751">
    <property type="entry name" value="TAFII55_prot_cons_reg"/>
</dbReference>
<evidence type="ECO:0000313" key="8">
    <source>
        <dbReference type="EMBL" id="CRK25229.1"/>
    </source>
</evidence>
<name>A0A0G4LTB5_VERLO</name>
<keyword evidence="9" id="KW-1185">Reference proteome</keyword>
<comment type="subcellular location">
    <subcellularLocation>
        <location evidence="1">Nucleus</location>
    </subcellularLocation>
</comment>
<dbReference type="EMBL" id="CVQH01018668">
    <property type="protein sequence ID" value="CRK25229.1"/>
    <property type="molecule type" value="Genomic_DNA"/>
</dbReference>
<accession>A0A0G4LTB5</accession>
<feature type="compositionally biased region" description="Acidic residues" evidence="6">
    <location>
        <begin position="479"/>
        <end position="500"/>
    </location>
</feature>
<evidence type="ECO:0000256" key="2">
    <source>
        <dbReference type="ARBA" id="ARBA00009368"/>
    </source>
</evidence>
<dbReference type="PANTHER" id="PTHR12228">
    <property type="entry name" value="TRANSCRIPTION INITIATION FACTOR TFIID 55 KD SUBUNIT-RELATED"/>
    <property type="match status" value="1"/>
</dbReference>
<feature type="compositionally biased region" description="Basic and acidic residues" evidence="6">
    <location>
        <begin position="317"/>
        <end position="326"/>
    </location>
</feature>
<dbReference type="PANTHER" id="PTHR12228:SF0">
    <property type="entry name" value="TATA-BOX BINDING PROTEIN ASSOCIATED FACTOR 7"/>
    <property type="match status" value="1"/>
</dbReference>
<dbReference type="InterPro" id="IPR037817">
    <property type="entry name" value="TAF7"/>
</dbReference>
<dbReference type="Pfam" id="PF04658">
    <property type="entry name" value="TAFII55_N"/>
    <property type="match status" value="1"/>
</dbReference>
<feature type="compositionally biased region" description="Basic and acidic residues" evidence="6">
    <location>
        <begin position="501"/>
        <end position="510"/>
    </location>
</feature>
<keyword evidence="5" id="KW-0539">Nucleus</keyword>
<sequence>MSGISAPPPRPKLKLSVSRAASFSDANATKAPQSAATPLATPKIRLKASQPPTPASAAPKSTNAKTKAGRQTKPTNKLIESKKREQYEIDDEDDPITGQPAKRIKLLKTPNSGLPRTSSGLILKSRGKPPYHPPGDGYDSEASDREIDPTIEEQFVLRMLPGEHCDYIRRCMEEGKIGVPRSQGGADLAIKWLEDEARRAVVQVKGQLYAAVMLELPTITEGMKTWDRKTFMKSADICNMLLVFQKVASEDEARKAPLPPMVQPGFKWPHGLTPPMHDAVNQRFAKVIERSEIELKEAEVKKLLQADAAAVSSRYEFMDDRQMHSEDEGDEDAGYSDEEDADGERFAKVIERSEIELKEAEVKKLLQADAAAVSSRYEFMDDRQMHSEDEGDEDAGYSDEEDADGEVDDSGYFPASGYAGGAMVEDDDDDMAADLEAALEMEMMNDDEPEGQTPATQLDGVTPGTMNSGTPAGRAQESANEEEEEEEVSDEDDDSDVDNEEQTRIKGVREDIAALKKSIAQTEAELAQNAGNKILSRRIESRLRNLKAELGVKLSSLPPEDEEEEEEE</sequence>